<dbReference type="Proteomes" id="UP000557872">
    <property type="component" value="Unassembled WGS sequence"/>
</dbReference>
<protein>
    <submittedName>
        <fullName evidence="3">Glycosyl hydrolase 115 family protein</fullName>
    </submittedName>
</protein>
<dbReference type="AlphaFoldDB" id="A0A851GEC0"/>
<dbReference type="GO" id="GO:0005975">
    <property type="term" value="P:carbohydrate metabolic process"/>
    <property type="evidence" value="ECO:0007669"/>
    <property type="project" value="UniProtKB-ARBA"/>
</dbReference>
<dbReference type="InterPro" id="IPR041437">
    <property type="entry name" value="GH115_C"/>
</dbReference>
<dbReference type="PANTHER" id="PTHR37842:SF2">
    <property type="entry name" value="GYLCOSYL HYDROLASE 115 C-TERMINAL DOMAIN-CONTAINING PROTEIN"/>
    <property type="match status" value="1"/>
</dbReference>
<dbReference type="GO" id="GO:0016787">
    <property type="term" value="F:hydrolase activity"/>
    <property type="evidence" value="ECO:0007669"/>
    <property type="project" value="UniProtKB-KW"/>
</dbReference>
<reference evidence="3 4" key="1">
    <citation type="submission" date="2020-07" db="EMBL/GenBank/DDBJ databases">
        <title>Roseicoccus Jingziensis gen. nov., sp. nov., isolated from coastal seawater.</title>
        <authorList>
            <person name="Feng X."/>
        </authorList>
    </citation>
    <scope>NUCLEOTIDE SEQUENCE [LARGE SCALE GENOMIC DNA]</scope>
    <source>
        <strain evidence="3 4">N1E253</strain>
    </source>
</reference>
<evidence type="ECO:0000259" key="2">
    <source>
        <dbReference type="Pfam" id="PF17829"/>
    </source>
</evidence>
<dbReference type="SUPFAM" id="SSF55545">
    <property type="entry name" value="beta-N-acetylhexosaminidase-like domain"/>
    <property type="match status" value="1"/>
</dbReference>
<dbReference type="Gene3D" id="2.60.120.1620">
    <property type="match status" value="1"/>
</dbReference>
<evidence type="ECO:0000313" key="4">
    <source>
        <dbReference type="Proteomes" id="UP000557872"/>
    </source>
</evidence>
<sequence length="796" mass="89790">MKSLASFLVFYAILTLSPQAKEESFQIVHKSKSVPIIFDRNDAEVVAISSNAMAEDIKLITGIRPEISSKPKPDASAAIIIGTLGKSAMIGDLIDRGKISKGLLDGKWETFLIQIVKNPFHGLDHALVIAGSDPRGTAFGVFELSKRLGVSPWVYWADVKPAKRRDLTVTLNQVVMGPPSVKYRGIFLNDEDWGLQPWAAKNIDTDIKDIGPKTYARIFELMLRLKANYVWPAMHKCTKAFFYYDENPKVAAQYGIVLGATHCEPMLRNNVDEWQKNFFKEYGSKPGPWRYDTNEKEIKRYWNDRVKEVADRKVDAVFTVGMRGIHDGKMPGPKSTTGKIKLMDKVIKDQRNMIAEHFKRDFSEIPQIFCPYKEVLQLYQQGAEVPEDVTIVWADDNHGYIRQLSTPEEQKRSGRSGVYYHLSYWGPPEDYLWLSSVSPTLISYEMNKAYAYGADRLWVFNVGDIKPAELETEFAMDLAWDIEAWPPEEAADYVEQWAARTLGQSFAGEVAEIKAEYYRLAASGKPEHINLVSFSEQEAGRRLEAYQAIERKAIDLKKRIPAHLQNAYFQLIYYPVICAAKMNEKHLYARMGDHGRSQDAHSEIKKLTQAYNKELAGGKWDGMMSMNPRNRPVFGMPKIQNRETPQEASNTSIKTINVSELQFDSSKLQVIRGLGVDGESLSRIRFDGLSYEDAGNAPTASIRLNLPAGLRRIKLVCVPTHAIHEGRSLRCSVKIDGRQHKVLDVNSGSKSKKWTKNVIRGYSSAEVVFDLKKGGSVDLQLALLDPGLAISSIVVY</sequence>
<dbReference type="Gene3D" id="3.20.20.520">
    <property type="entry name" value="Glycosyl hydrolase family 115"/>
    <property type="match status" value="1"/>
</dbReference>
<organism evidence="3 4">
    <name type="scientific">Oceaniferula marina</name>
    <dbReference type="NCBI Taxonomy" id="2748318"/>
    <lineage>
        <taxon>Bacteria</taxon>
        <taxon>Pseudomonadati</taxon>
        <taxon>Verrucomicrobiota</taxon>
        <taxon>Verrucomicrobiia</taxon>
        <taxon>Verrucomicrobiales</taxon>
        <taxon>Verrucomicrobiaceae</taxon>
        <taxon>Oceaniferula</taxon>
    </lineage>
</organism>
<evidence type="ECO:0000313" key="3">
    <source>
        <dbReference type="EMBL" id="NWK55262.1"/>
    </source>
</evidence>
<gene>
    <name evidence="3" type="ORF">HW115_06545</name>
</gene>
<dbReference type="InterPro" id="IPR031924">
    <property type="entry name" value="GH115"/>
</dbReference>
<dbReference type="Pfam" id="PF15979">
    <property type="entry name" value="Glyco_hydro_115"/>
    <property type="match status" value="1"/>
</dbReference>
<dbReference type="RefSeq" id="WP_178931786.1">
    <property type="nucleotide sequence ID" value="NZ_JACBAZ010000002.1"/>
</dbReference>
<proteinExistence type="predicted"/>
<comment type="caution">
    <text evidence="3">The sequence shown here is derived from an EMBL/GenBank/DDBJ whole genome shotgun (WGS) entry which is preliminary data.</text>
</comment>
<dbReference type="Gene3D" id="3.30.379.10">
    <property type="entry name" value="Chitobiase/beta-hexosaminidase domain 2-like"/>
    <property type="match status" value="1"/>
</dbReference>
<accession>A0A851GEC0</accession>
<dbReference type="Gene3D" id="1.20.58.2150">
    <property type="match status" value="1"/>
</dbReference>
<dbReference type="Pfam" id="PF17829">
    <property type="entry name" value="GH115_C"/>
    <property type="match status" value="1"/>
</dbReference>
<feature type="domain" description="Gylcosyl hydrolase 115 C-terminal" evidence="2">
    <location>
        <begin position="708"/>
        <end position="795"/>
    </location>
</feature>
<evidence type="ECO:0000256" key="1">
    <source>
        <dbReference type="ARBA" id="ARBA00022801"/>
    </source>
</evidence>
<dbReference type="PANTHER" id="PTHR37842">
    <property type="match status" value="1"/>
</dbReference>
<keyword evidence="1 3" id="KW-0378">Hydrolase</keyword>
<dbReference type="EMBL" id="JACBAZ010000002">
    <property type="protein sequence ID" value="NWK55262.1"/>
    <property type="molecule type" value="Genomic_DNA"/>
</dbReference>
<name>A0A851GEC0_9BACT</name>
<keyword evidence="4" id="KW-1185">Reference proteome</keyword>
<dbReference type="InterPro" id="IPR029018">
    <property type="entry name" value="Hex-like_dom2"/>
</dbReference>
<dbReference type="InterPro" id="IPR042301">
    <property type="entry name" value="GH115_sf"/>
</dbReference>